<comment type="caution">
    <text evidence="8">The sequence shown here is derived from an EMBL/GenBank/DDBJ whole genome shotgun (WGS) entry which is preliminary data.</text>
</comment>
<dbReference type="SUPFAM" id="SSF47781">
    <property type="entry name" value="RuvA domain 2-like"/>
    <property type="match status" value="1"/>
</dbReference>
<comment type="caution">
    <text evidence="6">Lacks conserved residue(s) required for the propagation of feature annotation.</text>
</comment>
<feature type="domain" description="Helix-hairpin-helix DNA-binding motif class 1" evidence="7">
    <location>
        <begin position="107"/>
        <end position="126"/>
    </location>
</feature>
<evidence type="ECO:0000313" key="9">
    <source>
        <dbReference type="Proteomes" id="UP000321769"/>
    </source>
</evidence>
<name>A0A512HRP4_9ACTN</name>
<keyword evidence="4 6" id="KW-0233">DNA recombination</keyword>
<dbReference type="GO" id="GO:0000400">
    <property type="term" value="F:four-way junction DNA binding"/>
    <property type="evidence" value="ECO:0007669"/>
    <property type="project" value="UniProtKB-UniRule"/>
</dbReference>
<evidence type="ECO:0000256" key="1">
    <source>
        <dbReference type="ARBA" id="ARBA00022490"/>
    </source>
</evidence>
<reference evidence="8 9" key="1">
    <citation type="submission" date="2019-07" db="EMBL/GenBank/DDBJ databases">
        <title>Whole genome shotgun sequence of Aeromicrobium flavum NBRC 107625.</title>
        <authorList>
            <person name="Hosoyama A."/>
            <person name="Uohara A."/>
            <person name="Ohji S."/>
            <person name="Ichikawa N."/>
        </authorList>
    </citation>
    <scope>NUCLEOTIDE SEQUENCE [LARGE SCALE GENOMIC DNA]</scope>
    <source>
        <strain evidence="8 9">NBRC 107625</strain>
    </source>
</reference>
<dbReference type="Pfam" id="PF14520">
    <property type="entry name" value="HHH_5"/>
    <property type="match status" value="1"/>
</dbReference>
<keyword evidence="8" id="KW-0347">Helicase</keyword>
<dbReference type="GO" id="GO:0006310">
    <property type="term" value="P:DNA recombination"/>
    <property type="evidence" value="ECO:0007669"/>
    <property type="project" value="UniProtKB-UniRule"/>
</dbReference>
<evidence type="ECO:0000256" key="3">
    <source>
        <dbReference type="ARBA" id="ARBA00023125"/>
    </source>
</evidence>
<gene>
    <name evidence="6 8" type="primary">ruvA</name>
    <name evidence="8" type="ORF">AFL01nite_03670</name>
</gene>
<dbReference type="InterPro" id="IPR013849">
    <property type="entry name" value="DNA_helicase_Holl-junc_RuvA_I"/>
</dbReference>
<dbReference type="InterPro" id="IPR010994">
    <property type="entry name" value="RuvA_2-like"/>
</dbReference>
<dbReference type="SUPFAM" id="SSF46929">
    <property type="entry name" value="DNA helicase RuvA subunit, C-terminal domain"/>
    <property type="match status" value="1"/>
</dbReference>
<keyword evidence="8" id="KW-0067">ATP-binding</keyword>
<dbReference type="InterPro" id="IPR003583">
    <property type="entry name" value="Hlx-hairpin-Hlx_DNA-bd_motif"/>
</dbReference>
<protein>
    <recommendedName>
        <fullName evidence="6">Holliday junction branch migration complex subunit RuvA</fullName>
    </recommendedName>
</protein>
<dbReference type="GO" id="GO:0005524">
    <property type="term" value="F:ATP binding"/>
    <property type="evidence" value="ECO:0007669"/>
    <property type="project" value="InterPro"/>
</dbReference>
<keyword evidence="8" id="KW-0378">Hydrolase</keyword>
<dbReference type="GO" id="GO:0009378">
    <property type="term" value="F:four-way junction helicase activity"/>
    <property type="evidence" value="ECO:0007669"/>
    <property type="project" value="InterPro"/>
</dbReference>
<keyword evidence="3 6" id="KW-0238">DNA-binding</keyword>
<dbReference type="InterPro" id="IPR036267">
    <property type="entry name" value="RuvA_C_sf"/>
</dbReference>
<feature type="region of interest" description="Domain III" evidence="6">
    <location>
        <begin position="147"/>
        <end position="197"/>
    </location>
</feature>
<accession>A0A512HRP4</accession>
<evidence type="ECO:0000313" key="8">
    <source>
        <dbReference type="EMBL" id="GEO88040.1"/>
    </source>
</evidence>
<dbReference type="SUPFAM" id="SSF50249">
    <property type="entry name" value="Nucleic acid-binding proteins"/>
    <property type="match status" value="1"/>
</dbReference>
<dbReference type="CDD" id="cd14332">
    <property type="entry name" value="UBA_RuvA_C"/>
    <property type="match status" value="1"/>
</dbReference>
<comment type="similarity">
    <text evidence="6">Belongs to the RuvA family.</text>
</comment>
<dbReference type="Gene3D" id="1.10.150.20">
    <property type="entry name" value="5' to 3' exonuclease, C-terminal subdomain"/>
    <property type="match status" value="1"/>
</dbReference>
<dbReference type="GO" id="GO:0006281">
    <property type="term" value="P:DNA repair"/>
    <property type="evidence" value="ECO:0007669"/>
    <property type="project" value="UniProtKB-UniRule"/>
</dbReference>
<dbReference type="InterPro" id="IPR011114">
    <property type="entry name" value="RuvA_C"/>
</dbReference>
<dbReference type="InterPro" id="IPR012340">
    <property type="entry name" value="NA-bd_OB-fold"/>
</dbReference>
<dbReference type="AlphaFoldDB" id="A0A512HRP4"/>
<dbReference type="InterPro" id="IPR000085">
    <property type="entry name" value="RuvA"/>
</dbReference>
<comment type="domain">
    <text evidence="6">Has three domains with a flexible linker between the domains II and III and assumes an 'L' shape. Domain III is highly mobile and contacts RuvB.</text>
</comment>
<dbReference type="NCBIfam" id="TIGR00084">
    <property type="entry name" value="ruvA"/>
    <property type="match status" value="1"/>
</dbReference>
<dbReference type="Gene3D" id="1.10.8.10">
    <property type="entry name" value="DNA helicase RuvA subunit, C-terminal domain"/>
    <property type="match status" value="1"/>
</dbReference>
<dbReference type="GO" id="GO:0048476">
    <property type="term" value="C:Holliday junction resolvase complex"/>
    <property type="evidence" value="ECO:0007669"/>
    <property type="project" value="UniProtKB-UniRule"/>
</dbReference>
<comment type="function">
    <text evidence="6">The RuvA-RuvB-RuvC complex processes Holliday junction (HJ) DNA during genetic recombination and DNA repair, while the RuvA-RuvB complex plays an important role in the rescue of blocked DNA replication forks via replication fork reversal (RFR). RuvA specifically binds to HJ cruciform DNA, conferring on it an open structure. The RuvB hexamer acts as an ATP-dependent pump, pulling dsDNA into and through the RuvAB complex. HJ branch migration allows RuvC to scan DNA until it finds its consensus sequence, where it cleaves and resolves the cruciform DNA.</text>
</comment>
<comment type="subunit">
    <text evidence="6">Homotetramer. Forms an RuvA(8)-RuvB(12)-Holliday junction (HJ) complex. HJ DNA is sandwiched between 2 RuvA tetramers; dsDNA enters through RuvA and exits via RuvB. An RuvB hexamer assembles on each DNA strand where it exits the tetramer. Each RuvB hexamer is contacted by two RuvA subunits (via domain III) on 2 adjacent RuvB subunits; this complex drives branch migration. In the full resolvosome a probable DNA-RuvA(4)-RuvB(12)-RuvC(2) complex forms which resolves the HJ.</text>
</comment>
<dbReference type="RefSeq" id="WP_146825379.1">
    <property type="nucleotide sequence ID" value="NZ_BAAAYQ010000001.1"/>
</dbReference>
<dbReference type="GO" id="GO:0009379">
    <property type="term" value="C:Holliday junction helicase complex"/>
    <property type="evidence" value="ECO:0007669"/>
    <property type="project" value="InterPro"/>
</dbReference>
<sequence length="197" mass="20679">MIAHVRGTVATVSLNAAVLDLGGVGYHVMCTPSTIADLRIGQEATLWTSMVVREDSMTLYGFADAEERDMFELVQTASGVGPKVAQAMLAVLPPDRLRTAIASSDHATLTKVPGIGRKGAERIVVELKDRVGAIASSASVSPAAAGWRDQVHEALVGLGWSAKDADAAIDRVADGVGDDPDVSTVLRDALRSMDRGR</sequence>
<keyword evidence="2 6" id="KW-0227">DNA damage</keyword>
<dbReference type="Pfam" id="PF07499">
    <property type="entry name" value="RuvA_C"/>
    <property type="match status" value="1"/>
</dbReference>
<keyword evidence="5 6" id="KW-0234">DNA repair</keyword>
<feature type="domain" description="Helix-hairpin-helix DNA-binding motif class 1" evidence="7">
    <location>
        <begin position="72"/>
        <end position="91"/>
    </location>
</feature>
<dbReference type="Pfam" id="PF01330">
    <property type="entry name" value="RuvA_N"/>
    <property type="match status" value="1"/>
</dbReference>
<keyword evidence="9" id="KW-1185">Reference proteome</keyword>
<evidence type="ECO:0000256" key="4">
    <source>
        <dbReference type="ARBA" id="ARBA00023172"/>
    </source>
</evidence>
<evidence type="ECO:0000256" key="5">
    <source>
        <dbReference type="ARBA" id="ARBA00023204"/>
    </source>
</evidence>
<organism evidence="8 9">
    <name type="scientific">Aeromicrobium flavum</name>
    <dbReference type="NCBI Taxonomy" id="416568"/>
    <lineage>
        <taxon>Bacteria</taxon>
        <taxon>Bacillati</taxon>
        <taxon>Actinomycetota</taxon>
        <taxon>Actinomycetes</taxon>
        <taxon>Propionibacteriales</taxon>
        <taxon>Nocardioidaceae</taxon>
        <taxon>Aeromicrobium</taxon>
    </lineage>
</organism>
<dbReference type="EMBL" id="BJZQ01000001">
    <property type="protein sequence ID" value="GEO88040.1"/>
    <property type="molecule type" value="Genomic_DNA"/>
</dbReference>
<dbReference type="HAMAP" id="MF_00031">
    <property type="entry name" value="DNA_HJ_migration_RuvA"/>
    <property type="match status" value="1"/>
</dbReference>
<evidence type="ECO:0000256" key="6">
    <source>
        <dbReference type="HAMAP-Rule" id="MF_00031"/>
    </source>
</evidence>
<dbReference type="Proteomes" id="UP000321769">
    <property type="component" value="Unassembled WGS sequence"/>
</dbReference>
<dbReference type="SMART" id="SM00278">
    <property type="entry name" value="HhH1"/>
    <property type="match status" value="2"/>
</dbReference>
<comment type="subcellular location">
    <subcellularLocation>
        <location evidence="6">Cytoplasm</location>
    </subcellularLocation>
</comment>
<keyword evidence="1 6" id="KW-0963">Cytoplasm</keyword>
<evidence type="ECO:0000259" key="7">
    <source>
        <dbReference type="SMART" id="SM00278"/>
    </source>
</evidence>
<proteinExistence type="inferred from homology"/>
<dbReference type="OrthoDB" id="5293449at2"/>
<dbReference type="GO" id="GO:0005737">
    <property type="term" value="C:cytoplasm"/>
    <property type="evidence" value="ECO:0007669"/>
    <property type="project" value="UniProtKB-SubCell"/>
</dbReference>
<keyword evidence="8" id="KW-0547">Nucleotide-binding</keyword>
<evidence type="ECO:0000256" key="2">
    <source>
        <dbReference type="ARBA" id="ARBA00022763"/>
    </source>
</evidence>
<dbReference type="Gene3D" id="2.40.50.140">
    <property type="entry name" value="Nucleic acid-binding proteins"/>
    <property type="match status" value="1"/>
</dbReference>